<evidence type="ECO:0000256" key="9">
    <source>
        <dbReference type="ARBA" id="ARBA00023002"/>
    </source>
</evidence>
<evidence type="ECO:0000256" key="12">
    <source>
        <dbReference type="ARBA" id="ARBA00023186"/>
    </source>
</evidence>
<keyword evidence="12 14" id="KW-0143">Chaperone</keyword>
<feature type="transmembrane region" description="Helical" evidence="15">
    <location>
        <begin position="41"/>
        <end position="61"/>
    </location>
</feature>
<evidence type="ECO:0000256" key="6">
    <source>
        <dbReference type="ARBA" id="ARBA00022692"/>
    </source>
</evidence>
<feature type="topological domain" description="Cytoplasmic" evidence="14">
    <location>
        <begin position="1"/>
        <end position="10"/>
    </location>
</feature>
<feature type="disulfide bond" description="Redox-active" evidence="14">
    <location>
        <begin position="37"/>
        <end position="40"/>
    </location>
</feature>
<dbReference type="SUPFAM" id="SSF158442">
    <property type="entry name" value="DsbB-like"/>
    <property type="match status" value="1"/>
</dbReference>
<keyword evidence="10 14" id="KW-0472">Membrane</keyword>
<evidence type="ECO:0000256" key="15">
    <source>
        <dbReference type="SAM" id="Phobius"/>
    </source>
</evidence>
<evidence type="ECO:0000256" key="5">
    <source>
        <dbReference type="ARBA" id="ARBA00022519"/>
    </source>
</evidence>
<feature type="transmembrane region" description="Helical" evidence="15">
    <location>
        <begin position="143"/>
        <end position="161"/>
    </location>
</feature>
<keyword evidence="6 14" id="KW-0812">Transmembrane</keyword>
<dbReference type="InterPro" id="IPR050183">
    <property type="entry name" value="DsbB"/>
</dbReference>
<keyword evidence="13 14" id="KW-0676">Redox-active center</keyword>
<keyword evidence="17" id="KW-1185">Reference proteome</keyword>
<name>A0AAW9R804_9GAMM</name>
<proteinExistence type="inferred from homology"/>
<evidence type="ECO:0000313" key="16">
    <source>
        <dbReference type="EMBL" id="MEJ8567482.1"/>
    </source>
</evidence>
<keyword evidence="11 14" id="KW-1015">Disulfide bond</keyword>
<feature type="topological domain" description="Cytoplasmic" evidence="14">
    <location>
        <begin position="163"/>
        <end position="167"/>
    </location>
</feature>
<dbReference type="InterPro" id="IPR023380">
    <property type="entry name" value="DsbB-like_sf"/>
</dbReference>
<protein>
    <recommendedName>
        <fullName evidence="14">Disulfide bond formation protein B</fullName>
    </recommendedName>
    <alternativeName>
        <fullName evidence="14">Disulfide oxidoreductase</fullName>
    </alternativeName>
</protein>
<sequence length="167" mass="18212">MFIFVRPRIWFLAVALFCVSVLAYALYVQHVEFLDPCPLCVLQRVAFVWIGVFALMAAIHGPGPTGRAFYGALVMLGAAAGAVIAGRHVWLQGLPPDQVPDCGMGLNYMLDTMPFAEVMAQVFYGSGECATIDWTFMGLSMPSWTLICYIGLGVITLGVVVRARKMV</sequence>
<feature type="topological domain" description="Cytoplasmic" evidence="14">
    <location>
        <begin position="63"/>
        <end position="68"/>
    </location>
</feature>
<accession>A0AAW9R804</accession>
<dbReference type="GO" id="GO:0005886">
    <property type="term" value="C:plasma membrane"/>
    <property type="evidence" value="ECO:0007669"/>
    <property type="project" value="UniProtKB-SubCell"/>
</dbReference>
<comment type="subcellular location">
    <subcellularLocation>
        <location evidence="1">Cell inner membrane</location>
        <topology evidence="1">Multi-pass membrane protein</topology>
    </subcellularLocation>
    <subcellularLocation>
        <location evidence="14">Cell membrane</location>
        <topology evidence="14">Multi-pass membrane protein</topology>
    </subcellularLocation>
</comment>
<organism evidence="16 17">
    <name type="scientific">Elongatibacter sediminis</name>
    <dbReference type="NCBI Taxonomy" id="3119006"/>
    <lineage>
        <taxon>Bacteria</taxon>
        <taxon>Pseudomonadati</taxon>
        <taxon>Pseudomonadota</taxon>
        <taxon>Gammaproteobacteria</taxon>
        <taxon>Chromatiales</taxon>
        <taxon>Wenzhouxiangellaceae</taxon>
        <taxon>Elongatibacter</taxon>
    </lineage>
</organism>
<feature type="transmembrane region" description="Helical" evidence="15">
    <location>
        <begin position="68"/>
        <end position="90"/>
    </location>
</feature>
<comment type="similarity">
    <text evidence="2 14">Belongs to the DsbB family.</text>
</comment>
<keyword evidence="8 14" id="KW-1133">Transmembrane helix</keyword>
<keyword evidence="4 14" id="KW-1003">Cell membrane</keyword>
<comment type="caution">
    <text evidence="16">The sequence shown here is derived from an EMBL/GenBank/DDBJ whole genome shotgun (WGS) entry which is preliminary data.</text>
</comment>
<keyword evidence="3 14" id="KW-0813">Transport</keyword>
<evidence type="ECO:0000313" key="17">
    <source>
        <dbReference type="Proteomes" id="UP001359886"/>
    </source>
</evidence>
<evidence type="ECO:0000256" key="14">
    <source>
        <dbReference type="HAMAP-Rule" id="MF_00286"/>
    </source>
</evidence>
<evidence type="ECO:0000256" key="10">
    <source>
        <dbReference type="ARBA" id="ARBA00023136"/>
    </source>
</evidence>
<evidence type="ECO:0000256" key="2">
    <source>
        <dbReference type="ARBA" id="ARBA00008823"/>
    </source>
</evidence>
<evidence type="ECO:0000256" key="7">
    <source>
        <dbReference type="ARBA" id="ARBA00022982"/>
    </source>
</evidence>
<feature type="topological domain" description="Periplasmic" evidence="14">
    <location>
        <begin position="28"/>
        <end position="45"/>
    </location>
</feature>
<keyword evidence="9 14" id="KW-0560">Oxidoreductase</keyword>
<dbReference type="HAMAP" id="MF_00286">
    <property type="entry name" value="DsbB"/>
    <property type="match status" value="1"/>
</dbReference>
<reference evidence="16 17" key="1">
    <citation type="submission" date="2024-02" db="EMBL/GenBank/DDBJ databases">
        <title>A novel Wenzhouxiangellaceae bacterium, isolated from coastal sediments.</title>
        <authorList>
            <person name="Du Z.-J."/>
            <person name="Ye Y.-Q."/>
            <person name="Zhang X.-Y."/>
        </authorList>
    </citation>
    <scope>NUCLEOTIDE SEQUENCE [LARGE SCALE GENOMIC DNA]</scope>
    <source>
        <strain evidence="16 17">CH-27</strain>
    </source>
</reference>
<dbReference type="GO" id="GO:0009055">
    <property type="term" value="F:electron transfer activity"/>
    <property type="evidence" value="ECO:0007669"/>
    <property type="project" value="UniProtKB-UniRule"/>
</dbReference>
<dbReference type="PANTHER" id="PTHR36570:SF3">
    <property type="entry name" value="DISULFIDE BOND FORMATION PROTEIN B"/>
    <property type="match status" value="1"/>
</dbReference>
<dbReference type="RefSeq" id="WP_354694802.1">
    <property type="nucleotide sequence ID" value="NZ_JAZHOG010000004.1"/>
</dbReference>
<comment type="caution">
    <text evidence="14">Lacks conserved residue(s) required for the propagation of feature annotation.</text>
</comment>
<evidence type="ECO:0000256" key="4">
    <source>
        <dbReference type="ARBA" id="ARBA00022475"/>
    </source>
</evidence>
<gene>
    <name evidence="14" type="primary">dsbB</name>
    <name evidence="16" type="ORF">V3330_07580</name>
</gene>
<evidence type="ECO:0000256" key="8">
    <source>
        <dbReference type="ARBA" id="ARBA00022989"/>
    </source>
</evidence>
<evidence type="ECO:0000256" key="1">
    <source>
        <dbReference type="ARBA" id="ARBA00004429"/>
    </source>
</evidence>
<evidence type="ECO:0000256" key="11">
    <source>
        <dbReference type="ARBA" id="ARBA00023157"/>
    </source>
</evidence>
<dbReference type="GO" id="GO:0006457">
    <property type="term" value="P:protein folding"/>
    <property type="evidence" value="ECO:0007669"/>
    <property type="project" value="InterPro"/>
</dbReference>
<evidence type="ECO:0000256" key="13">
    <source>
        <dbReference type="ARBA" id="ARBA00023284"/>
    </source>
</evidence>
<dbReference type="AlphaFoldDB" id="A0AAW9R804"/>
<dbReference type="Proteomes" id="UP001359886">
    <property type="component" value="Unassembled WGS sequence"/>
</dbReference>
<keyword evidence="5" id="KW-0997">Cell inner membrane</keyword>
<dbReference type="EMBL" id="JAZHOG010000004">
    <property type="protein sequence ID" value="MEJ8567482.1"/>
    <property type="molecule type" value="Genomic_DNA"/>
</dbReference>
<dbReference type="GO" id="GO:0015035">
    <property type="term" value="F:protein-disulfide reductase activity"/>
    <property type="evidence" value="ECO:0007669"/>
    <property type="project" value="UniProtKB-UniRule"/>
</dbReference>
<dbReference type="Pfam" id="PF02600">
    <property type="entry name" value="DsbB"/>
    <property type="match status" value="1"/>
</dbReference>
<comment type="function">
    <text evidence="14">Required for disulfide bond formation in some periplasmic proteins. Acts by oxidizing the DsbA protein.</text>
</comment>
<evidence type="ECO:0000256" key="3">
    <source>
        <dbReference type="ARBA" id="ARBA00022448"/>
    </source>
</evidence>
<dbReference type="InterPro" id="IPR022920">
    <property type="entry name" value="Disulphide_bond_form_DsbB"/>
</dbReference>
<dbReference type="Gene3D" id="1.20.1550.10">
    <property type="entry name" value="DsbB-like"/>
    <property type="match status" value="1"/>
</dbReference>
<dbReference type="InterPro" id="IPR003752">
    <property type="entry name" value="DiS_bond_form_DsbB/BdbC"/>
</dbReference>
<keyword evidence="7 14" id="KW-0249">Electron transport</keyword>
<dbReference type="PANTHER" id="PTHR36570">
    <property type="entry name" value="DISULFIDE BOND FORMATION PROTEIN B"/>
    <property type="match status" value="1"/>
</dbReference>